<dbReference type="PANTHER" id="PTHR35605:SF1">
    <property type="entry name" value="ECP2 EFFECTOR PROTEIN DOMAIN-CONTAINING PROTEIN-RELATED"/>
    <property type="match status" value="1"/>
</dbReference>
<dbReference type="PANTHER" id="PTHR35605">
    <property type="entry name" value="ECP2 EFFECTOR PROTEIN DOMAIN-CONTAINING PROTEIN-RELATED"/>
    <property type="match status" value="1"/>
</dbReference>
<evidence type="ECO:0000256" key="1">
    <source>
        <dbReference type="SAM" id="SignalP"/>
    </source>
</evidence>
<proteinExistence type="predicted"/>
<sequence length="189" mass="20314">MRLSITSVLIPIAAVAKGGPLIADEPEAPDPHYGVETLEWLVEVAPRQTETLSGTVEQVYAQALQINTGFKLLPMLPQPPKETRGKIICDIFPKAHALAIQDGINYLGRVPGRPKADPGPGRCARVSCSSNSAIWWCNDDKKPQTLGGFGSIAGSAQAVLDQCSTQHSDLSGQRFEPGNWNTIVRKANC</sequence>
<name>A0ABR1W0X7_9PEZI</name>
<gene>
    <name evidence="2" type="ORF">PG996_003314</name>
</gene>
<dbReference type="Proteomes" id="UP001446871">
    <property type="component" value="Unassembled WGS sequence"/>
</dbReference>
<comment type="caution">
    <text evidence="2">The sequence shown here is derived from an EMBL/GenBank/DDBJ whole genome shotgun (WGS) entry which is preliminary data.</text>
</comment>
<organism evidence="2 3">
    <name type="scientific">Apiospora saccharicola</name>
    <dbReference type="NCBI Taxonomy" id="335842"/>
    <lineage>
        <taxon>Eukaryota</taxon>
        <taxon>Fungi</taxon>
        <taxon>Dikarya</taxon>
        <taxon>Ascomycota</taxon>
        <taxon>Pezizomycotina</taxon>
        <taxon>Sordariomycetes</taxon>
        <taxon>Xylariomycetidae</taxon>
        <taxon>Amphisphaeriales</taxon>
        <taxon>Apiosporaceae</taxon>
        <taxon>Apiospora</taxon>
    </lineage>
</organism>
<reference evidence="2 3" key="1">
    <citation type="submission" date="2023-01" db="EMBL/GenBank/DDBJ databases">
        <title>Analysis of 21 Apiospora genomes using comparative genomics revels a genus with tremendous synthesis potential of carbohydrate active enzymes and secondary metabolites.</title>
        <authorList>
            <person name="Sorensen T."/>
        </authorList>
    </citation>
    <scope>NUCLEOTIDE SEQUENCE [LARGE SCALE GENOMIC DNA]</scope>
    <source>
        <strain evidence="2 3">CBS 83171</strain>
    </source>
</reference>
<dbReference type="EMBL" id="JAQQWM010000002">
    <property type="protein sequence ID" value="KAK8077144.1"/>
    <property type="molecule type" value="Genomic_DNA"/>
</dbReference>
<evidence type="ECO:0000313" key="3">
    <source>
        <dbReference type="Proteomes" id="UP001446871"/>
    </source>
</evidence>
<feature type="chain" id="PRO_5046066407" evidence="1">
    <location>
        <begin position="19"/>
        <end position="189"/>
    </location>
</feature>
<protein>
    <submittedName>
        <fullName evidence="2">Uncharacterized protein</fullName>
    </submittedName>
</protein>
<evidence type="ECO:0000313" key="2">
    <source>
        <dbReference type="EMBL" id="KAK8077144.1"/>
    </source>
</evidence>
<feature type="signal peptide" evidence="1">
    <location>
        <begin position="1"/>
        <end position="18"/>
    </location>
</feature>
<keyword evidence="3" id="KW-1185">Reference proteome</keyword>
<accession>A0ABR1W0X7</accession>
<keyword evidence="1" id="KW-0732">Signal</keyword>